<proteinExistence type="predicted"/>
<dbReference type="KEGG" id="nta:107788474"/>
<gene>
    <name evidence="3" type="primary">LOC107788474</name>
</gene>
<dbReference type="STRING" id="4097.A0A1S3ZN07"/>
<dbReference type="PANTHER" id="PTHR34672">
    <property type="entry name" value="POLLEN-SPECIFIC ARABINOGALACTA PROTEIN BAN102"/>
    <property type="match status" value="1"/>
</dbReference>
<feature type="transmembrane region" description="Helical" evidence="1">
    <location>
        <begin position="36"/>
        <end position="58"/>
    </location>
</feature>
<feature type="signal peptide" evidence="2">
    <location>
        <begin position="1"/>
        <end position="20"/>
    </location>
</feature>
<evidence type="ECO:0000256" key="2">
    <source>
        <dbReference type="SAM" id="SignalP"/>
    </source>
</evidence>
<dbReference type="RefSeq" id="XP_016465643.1">
    <property type="nucleotide sequence ID" value="XM_016610157.1"/>
</dbReference>
<protein>
    <submittedName>
        <fullName evidence="3">Arabinogalactan peptide 23-like</fullName>
    </submittedName>
</protein>
<evidence type="ECO:0000256" key="1">
    <source>
        <dbReference type="SAM" id="Phobius"/>
    </source>
</evidence>
<evidence type="ECO:0000313" key="3">
    <source>
        <dbReference type="RefSeq" id="XP_016465643.1"/>
    </source>
</evidence>
<dbReference type="AlphaFoldDB" id="A0A1S3ZN07"/>
<name>A0A1S3ZN07_TOBAC</name>
<keyword evidence="2" id="KW-0732">Signal</keyword>
<dbReference type="PaxDb" id="4097-A0A1S3ZN07"/>
<sequence length="60" mass="6016">MKKITCAALVAAASMSAAMAQMSPSDAPAPSPTSDAAVALPAVGTLIGATLLSFFAYYMY</sequence>
<reference evidence="3" key="1">
    <citation type="submission" date="2025-08" db="UniProtKB">
        <authorList>
            <consortium name="RefSeq"/>
        </authorList>
    </citation>
    <scope>IDENTIFICATION</scope>
</reference>
<organism evidence="3">
    <name type="scientific">Nicotiana tabacum</name>
    <name type="common">Common tobacco</name>
    <dbReference type="NCBI Taxonomy" id="4097"/>
    <lineage>
        <taxon>Eukaryota</taxon>
        <taxon>Viridiplantae</taxon>
        <taxon>Streptophyta</taxon>
        <taxon>Embryophyta</taxon>
        <taxon>Tracheophyta</taxon>
        <taxon>Spermatophyta</taxon>
        <taxon>Magnoliopsida</taxon>
        <taxon>eudicotyledons</taxon>
        <taxon>Gunneridae</taxon>
        <taxon>Pentapetalae</taxon>
        <taxon>asterids</taxon>
        <taxon>lamiids</taxon>
        <taxon>Solanales</taxon>
        <taxon>Solanaceae</taxon>
        <taxon>Nicotianoideae</taxon>
        <taxon>Nicotianeae</taxon>
        <taxon>Nicotiana</taxon>
    </lineage>
</organism>
<feature type="chain" id="PRO_5010335718" evidence="2">
    <location>
        <begin position="21"/>
        <end position="60"/>
    </location>
</feature>
<keyword evidence="1" id="KW-0812">Transmembrane</keyword>
<dbReference type="InterPro" id="IPR044702">
    <property type="entry name" value="AGP23/40"/>
</dbReference>
<keyword evidence="1" id="KW-1133">Transmembrane helix</keyword>
<dbReference type="PANTHER" id="PTHR34672:SF2">
    <property type="entry name" value="ARABINOGALACTAN PROTEIN 23"/>
    <property type="match status" value="1"/>
</dbReference>
<keyword evidence="1" id="KW-0472">Membrane</keyword>
<accession>A0A1S3ZN07</accession>
<dbReference type="OMA" id="HFIFMAI"/>